<accession>A0ABP8B5K7</accession>
<organism evidence="1 2">
    <name type="scientific">Pedobacter jeongneungensis</name>
    <dbReference type="NCBI Taxonomy" id="947309"/>
    <lineage>
        <taxon>Bacteria</taxon>
        <taxon>Pseudomonadati</taxon>
        <taxon>Bacteroidota</taxon>
        <taxon>Sphingobacteriia</taxon>
        <taxon>Sphingobacteriales</taxon>
        <taxon>Sphingobacteriaceae</taxon>
        <taxon>Pedobacter</taxon>
    </lineage>
</organism>
<sequence>MAKQTLNTVKNWFKTGLKPTQQQFWDTWDSFWHKDQVIPASSIENLDVRFDEKADEEAFETHLSDLNAHNIGNLSIPAGSTNTLTGSSTRANLFYNTGDQVLYIHDGVEWRPAVEADLTQFYTKEQIDSLLVVSAPAFSVSNGLTKTNDVIKLGGDLTEPMTIIGSMGTNSPSISIMDMGTYSATGVAVGFDNNRAGVSVQKGLNGANLAEFNLTAVEGENISTSYLGIGGRTDGYFVVTDNIKSKGIRYNSDYSNNWDASDENILITKKYADNLASSMSNGHAKLNENNYYGGINSTSGYWETYDGDDGKGLRILKDSITYTHGDRYIQEIKFSPLTGNSAVKFQDKDGTIALLSDVTEAGSGYAKLSGGNQFEGNQEYRDGNKVSYVNGGLFYTFNPANQMQAAFTEEGLGVASMSNGTTTNLRLGFLENNSARLSLPNVSGTLSITEKSVRISNSSFIVDMTKDIELIDASASDVEVNLPQLSGSLPHQGKQVIIKRIDNHNQSNYLVIVKSDPMNVIEGELTKVLPQQWNYIILVAISNYWIVTNYYATQSLN</sequence>
<dbReference type="RefSeq" id="WP_344849660.1">
    <property type="nucleotide sequence ID" value="NZ_BAABBY010000002.1"/>
</dbReference>
<comment type="caution">
    <text evidence="1">The sequence shown here is derived from an EMBL/GenBank/DDBJ whole genome shotgun (WGS) entry which is preliminary data.</text>
</comment>
<keyword evidence="2" id="KW-1185">Reference proteome</keyword>
<reference evidence="2" key="1">
    <citation type="journal article" date="2019" name="Int. J. Syst. Evol. Microbiol.">
        <title>The Global Catalogue of Microorganisms (GCM) 10K type strain sequencing project: providing services to taxonomists for standard genome sequencing and annotation.</title>
        <authorList>
            <consortium name="The Broad Institute Genomics Platform"/>
            <consortium name="The Broad Institute Genome Sequencing Center for Infectious Disease"/>
            <person name="Wu L."/>
            <person name="Ma J."/>
        </authorList>
    </citation>
    <scope>NUCLEOTIDE SEQUENCE [LARGE SCALE GENOMIC DNA]</scope>
    <source>
        <strain evidence="2">JCM 17626</strain>
    </source>
</reference>
<gene>
    <name evidence="1" type="ORF">GCM10022289_07810</name>
</gene>
<protein>
    <submittedName>
        <fullName evidence="1">Uncharacterized protein</fullName>
    </submittedName>
</protein>
<dbReference type="EMBL" id="BAABBY010000002">
    <property type="protein sequence ID" value="GAA4198688.1"/>
    <property type="molecule type" value="Genomic_DNA"/>
</dbReference>
<evidence type="ECO:0000313" key="1">
    <source>
        <dbReference type="EMBL" id="GAA4198688.1"/>
    </source>
</evidence>
<proteinExistence type="predicted"/>
<name>A0ABP8B5K7_9SPHI</name>
<dbReference type="Proteomes" id="UP001501772">
    <property type="component" value="Unassembled WGS sequence"/>
</dbReference>
<evidence type="ECO:0000313" key="2">
    <source>
        <dbReference type="Proteomes" id="UP001501772"/>
    </source>
</evidence>